<dbReference type="AlphaFoldDB" id="A0A412HGX3"/>
<organism evidence="1 2">
    <name type="scientific">Segatella copri</name>
    <dbReference type="NCBI Taxonomy" id="165179"/>
    <lineage>
        <taxon>Bacteria</taxon>
        <taxon>Pseudomonadati</taxon>
        <taxon>Bacteroidota</taxon>
        <taxon>Bacteroidia</taxon>
        <taxon>Bacteroidales</taxon>
        <taxon>Prevotellaceae</taxon>
        <taxon>Segatella</taxon>
    </lineage>
</organism>
<dbReference type="Proteomes" id="UP000283872">
    <property type="component" value="Unassembled WGS sequence"/>
</dbReference>
<accession>A0A412HGX3</accession>
<dbReference type="RefSeq" id="WP_181985861.1">
    <property type="nucleotide sequence ID" value="NZ_QRVA01000008.1"/>
</dbReference>
<sequence>GTWVVIAHKFKTKRTGQIVESQALEEEFYLYERPWSMILGTPVKAWDNRLPFMMLPQHPNAYYAAMCLYNMVDNNTEMKKHKIPKIVYGKETF</sequence>
<dbReference type="EMBL" id="QRVA01000008">
    <property type="protein sequence ID" value="RGS17164.1"/>
    <property type="molecule type" value="Genomic_DNA"/>
</dbReference>
<evidence type="ECO:0000313" key="1">
    <source>
        <dbReference type="EMBL" id="RGS17164.1"/>
    </source>
</evidence>
<comment type="caution">
    <text evidence="1">The sequence shown here is derived from an EMBL/GenBank/DDBJ whole genome shotgun (WGS) entry which is preliminary data.</text>
</comment>
<gene>
    <name evidence="1" type="ORF">DWY11_04895</name>
</gene>
<protein>
    <submittedName>
        <fullName evidence="1">Uncharacterized protein</fullName>
    </submittedName>
</protein>
<reference evidence="1 2" key="1">
    <citation type="submission" date="2018-08" db="EMBL/GenBank/DDBJ databases">
        <title>A genome reference for cultivated species of the human gut microbiota.</title>
        <authorList>
            <person name="Zou Y."/>
            <person name="Xue W."/>
            <person name="Luo G."/>
        </authorList>
    </citation>
    <scope>NUCLEOTIDE SEQUENCE [LARGE SCALE GENOMIC DNA]</scope>
    <source>
        <strain evidence="1 2">AF24-12</strain>
    </source>
</reference>
<evidence type="ECO:0000313" key="2">
    <source>
        <dbReference type="Proteomes" id="UP000283872"/>
    </source>
</evidence>
<feature type="non-terminal residue" evidence="1">
    <location>
        <position position="1"/>
    </location>
</feature>
<proteinExistence type="predicted"/>
<name>A0A412HGX3_9BACT</name>